<dbReference type="Pfam" id="PF08209">
    <property type="entry name" value="Sgf11"/>
    <property type="match status" value="1"/>
</dbReference>
<dbReference type="EMBL" id="KQ085882">
    <property type="protein sequence ID" value="KLO20538.1"/>
    <property type="molecule type" value="Genomic_DNA"/>
</dbReference>
<name>A0A0H2SFG6_9AGAM</name>
<dbReference type="GO" id="GO:0070461">
    <property type="term" value="C:SAGA-type complex"/>
    <property type="evidence" value="ECO:0007669"/>
    <property type="project" value="UniProtKB-ARBA"/>
</dbReference>
<feature type="compositionally biased region" description="Pro residues" evidence="11">
    <location>
        <begin position="348"/>
        <end position="369"/>
    </location>
</feature>
<keyword evidence="7 10" id="KW-0010">Activator</keyword>
<organism evidence="12 13">
    <name type="scientific">Schizopora paradoxa</name>
    <dbReference type="NCBI Taxonomy" id="27342"/>
    <lineage>
        <taxon>Eukaryota</taxon>
        <taxon>Fungi</taxon>
        <taxon>Dikarya</taxon>
        <taxon>Basidiomycota</taxon>
        <taxon>Agaricomycotina</taxon>
        <taxon>Agaricomycetes</taxon>
        <taxon>Hymenochaetales</taxon>
        <taxon>Schizoporaceae</taxon>
        <taxon>Schizopora</taxon>
    </lineage>
</organism>
<evidence type="ECO:0000256" key="10">
    <source>
        <dbReference type="RuleBase" id="RU261113"/>
    </source>
</evidence>
<feature type="compositionally biased region" description="Low complexity" evidence="11">
    <location>
        <begin position="257"/>
        <end position="293"/>
    </location>
</feature>
<dbReference type="Gene3D" id="3.30.160.60">
    <property type="entry name" value="Classic Zinc Finger"/>
    <property type="match status" value="1"/>
</dbReference>
<keyword evidence="13" id="KW-1185">Reference proteome</keyword>
<keyword evidence="2" id="KW-0479">Metal-binding</keyword>
<feature type="compositionally biased region" description="Pro residues" evidence="11">
    <location>
        <begin position="221"/>
        <end position="235"/>
    </location>
</feature>
<dbReference type="GO" id="GO:0008270">
    <property type="term" value="F:zinc ion binding"/>
    <property type="evidence" value="ECO:0007669"/>
    <property type="project" value="UniProtKB-KW"/>
</dbReference>
<evidence type="ECO:0000256" key="8">
    <source>
        <dbReference type="ARBA" id="ARBA00023163"/>
    </source>
</evidence>
<evidence type="ECO:0000256" key="2">
    <source>
        <dbReference type="ARBA" id="ARBA00022723"/>
    </source>
</evidence>
<evidence type="ECO:0000313" key="13">
    <source>
        <dbReference type="Proteomes" id="UP000053477"/>
    </source>
</evidence>
<accession>A0A0H2SFG6</accession>
<dbReference type="STRING" id="27342.A0A0H2SFG6"/>
<dbReference type="Proteomes" id="UP000053477">
    <property type="component" value="Unassembled WGS sequence"/>
</dbReference>
<feature type="compositionally biased region" description="Polar residues" evidence="11">
    <location>
        <begin position="78"/>
        <end position="95"/>
    </location>
</feature>
<keyword evidence="5" id="KW-0156">Chromatin regulator</keyword>
<feature type="compositionally biased region" description="Low complexity" evidence="11">
    <location>
        <begin position="309"/>
        <end position="319"/>
    </location>
</feature>
<protein>
    <recommendedName>
        <fullName evidence="10">SAGA-associated factor 11</fullName>
    </recommendedName>
</protein>
<reference evidence="12 13" key="1">
    <citation type="submission" date="2015-04" db="EMBL/GenBank/DDBJ databases">
        <title>Complete genome sequence of Schizopora paradoxa KUC8140, a cosmopolitan wood degrader in East Asia.</title>
        <authorList>
            <consortium name="DOE Joint Genome Institute"/>
            <person name="Min B."/>
            <person name="Park H."/>
            <person name="Jang Y."/>
            <person name="Kim J.-J."/>
            <person name="Kim K.H."/>
            <person name="Pangilinan J."/>
            <person name="Lipzen A."/>
            <person name="Riley R."/>
            <person name="Grigoriev I.V."/>
            <person name="Spatafora J.W."/>
            <person name="Choi I.-G."/>
        </authorList>
    </citation>
    <scope>NUCLEOTIDE SEQUENCE [LARGE SCALE GENOMIC DNA]</scope>
    <source>
        <strain evidence="12 13">KUC8140</strain>
    </source>
</reference>
<evidence type="ECO:0000256" key="9">
    <source>
        <dbReference type="ARBA" id="ARBA00023242"/>
    </source>
</evidence>
<dbReference type="GO" id="GO:0006325">
    <property type="term" value="P:chromatin organization"/>
    <property type="evidence" value="ECO:0007669"/>
    <property type="project" value="UniProtKB-KW"/>
</dbReference>
<keyword evidence="3" id="KW-0863">Zinc-finger</keyword>
<comment type="subcellular location">
    <subcellularLocation>
        <location evidence="1 10">Nucleus</location>
    </subcellularLocation>
</comment>
<keyword evidence="4" id="KW-0862">Zinc</keyword>
<gene>
    <name evidence="12" type="ORF">SCHPADRAFT_923674</name>
</gene>
<feature type="region of interest" description="Disordered" evidence="11">
    <location>
        <begin position="162"/>
        <end position="393"/>
    </location>
</feature>
<keyword evidence="8" id="KW-0804">Transcription</keyword>
<evidence type="ECO:0000256" key="3">
    <source>
        <dbReference type="ARBA" id="ARBA00022771"/>
    </source>
</evidence>
<feature type="region of interest" description="Disordered" evidence="11">
    <location>
        <begin position="58"/>
        <end position="95"/>
    </location>
</feature>
<proteinExistence type="inferred from homology"/>
<evidence type="ECO:0000313" key="12">
    <source>
        <dbReference type="EMBL" id="KLO20538.1"/>
    </source>
</evidence>
<evidence type="ECO:0000256" key="1">
    <source>
        <dbReference type="ARBA" id="ARBA00004123"/>
    </source>
</evidence>
<keyword evidence="9" id="KW-0539">Nucleus</keyword>
<dbReference type="InParanoid" id="A0A0H2SFG6"/>
<dbReference type="GO" id="GO:0005634">
    <property type="term" value="C:nucleus"/>
    <property type="evidence" value="ECO:0007669"/>
    <property type="project" value="UniProtKB-SubCell"/>
</dbReference>
<evidence type="ECO:0000256" key="6">
    <source>
        <dbReference type="ARBA" id="ARBA00023015"/>
    </source>
</evidence>
<evidence type="ECO:0000256" key="11">
    <source>
        <dbReference type="SAM" id="MobiDB-lite"/>
    </source>
</evidence>
<dbReference type="AlphaFoldDB" id="A0A0H2SFG6"/>
<keyword evidence="6" id="KW-0805">Transcription regulation</keyword>
<evidence type="ECO:0000256" key="7">
    <source>
        <dbReference type="ARBA" id="ARBA00023159"/>
    </source>
</evidence>
<evidence type="ECO:0000256" key="4">
    <source>
        <dbReference type="ARBA" id="ARBA00022833"/>
    </source>
</evidence>
<dbReference type="OrthoDB" id="21557at2759"/>
<evidence type="ECO:0000256" key="5">
    <source>
        <dbReference type="ARBA" id="ARBA00022853"/>
    </source>
</evidence>
<dbReference type="InterPro" id="IPR013246">
    <property type="entry name" value="SAGA_su_Sgf11"/>
</dbReference>
<comment type="similarity">
    <text evidence="10">Belongs to the SGF11 family.</text>
</comment>
<sequence>MSKANREAALNDLTSRIFSTMLSEIIMDAAIQAQDEVVRSRMVCDICNTRCGQVHAPGASANAASTSKAPSPMAVDGVSSQQSNSAGTSGTQKSDGNTLLECLECQRPIASNRYAQHLASCMNLGTGVRRAVARTAVTKTKQGEGGRSSSPYVMDSVLDDMLDDSSSKTSKLKSKPKPIPKQIGDEPGGGVKRPGSPQVPPAKKQKKGRPQVPRSSSFIDPPRPPTGQRPAPPSSHPKALSKLRGSSPAHPTPTPSQVPSTRSRSRSRTGSFSSSSSASSHGAARPTSASGTATGAGGVGAGADDDSSSNESSHSTLASMLPKADMIGRNRKNVKGPLGAGAVGSGPPRRPPSSVPRLPSPKLPGPPVHRLPEPDYLIDVEGEETGSSSESDG</sequence>